<reference evidence="1 2" key="1">
    <citation type="submission" date="2024-03" db="EMBL/GenBank/DDBJ databases">
        <title>Human intestinal bacterial collection.</title>
        <authorList>
            <person name="Pauvert C."/>
            <person name="Hitch T.C.A."/>
            <person name="Clavel T."/>
        </authorList>
    </citation>
    <scope>NUCLEOTIDE SEQUENCE [LARGE SCALE GENOMIC DNA]</scope>
    <source>
        <strain evidence="1 2">CLA-SR-H021</strain>
    </source>
</reference>
<sequence length="44" mass="4872">MEGRSRKMEADNYHKRMVVGAAGVAVFYQACPGTALVPLCFHCR</sequence>
<name>A0ABV1DFE8_9FIRM</name>
<dbReference type="RefSeq" id="WP_268886836.1">
    <property type="nucleotide sequence ID" value="NZ_JAJFDX010000028.1"/>
</dbReference>
<keyword evidence="2" id="KW-1185">Reference proteome</keyword>
<proteinExistence type="predicted"/>
<protein>
    <submittedName>
        <fullName evidence="1">Uncharacterized protein</fullName>
    </submittedName>
</protein>
<comment type="caution">
    <text evidence="1">The sequence shown here is derived from an EMBL/GenBank/DDBJ whole genome shotgun (WGS) entry which is preliminary data.</text>
</comment>
<dbReference type="Proteomes" id="UP001454086">
    <property type="component" value="Unassembled WGS sequence"/>
</dbReference>
<evidence type="ECO:0000313" key="2">
    <source>
        <dbReference type="Proteomes" id="UP001454086"/>
    </source>
</evidence>
<evidence type="ECO:0000313" key="1">
    <source>
        <dbReference type="EMBL" id="MEQ2429067.1"/>
    </source>
</evidence>
<accession>A0ABV1DFE8</accession>
<dbReference type="EMBL" id="JBBMFM010000263">
    <property type="protein sequence ID" value="MEQ2429067.1"/>
    <property type="molecule type" value="Genomic_DNA"/>
</dbReference>
<organism evidence="1 2">
    <name type="scientific">Enterocloster hominis</name>
    <name type="common">ex Hitch et al. 2024</name>
    <dbReference type="NCBI Taxonomy" id="1917870"/>
    <lineage>
        <taxon>Bacteria</taxon>
        <taxon>Bacillati</taxon>
        <taxon>Bacillota</taxon>
        <taxon>Clostridia</taxon>
        <taxon>Lachnospirales</taxon>
        <taxon>Lachnospiraceae</taxon>
        <taxon>Enterocloster</taxon>
    </lineage>
</organism>
<gene>
    <name evidence="1" type="ORF">WMQ36_29315</name>
</gene>